<dbReference type="Proteomes" id="UP000256864">
    <property type="component" value="Unassembled WGS sequence"/>
</dbReference>
<sequence>MPIGDSYKYLYDKKVIEKLISIMGTPDLHSHIRIKPLINFFKKNFKGDVKILEIGCGNGINAFELLKYNEKLFYHGFDLNPDAISQARLLANLIGCEDRLKFYCDDAQRVNFDSLNIKFDLVLLMDILEHLQDPEKFLKNMDHLIKDDTLIAVSVPTPRYKKVFGENFHESIGHLRDGYTLRQLSKLFKGIDCELNTYSYNTGHFSDMGCYLYYRFFPSNRYLNLFKILLLYPFRFLDIYNSESISCSIFAVFSRRG</sequence>
<dbReference type="GO" id="GO:0032259">
    <property type="term" value="P:methylation"/>
    <property type="evidence" value="ECO:0007669"/>
    <property type="project" value="UniProtKB-KW"/>
</dbReference>
<dbReference type="RefSeq" id="WP_115892416.1">
    <property type="nucleotide sequence ID" value="NZ_QREL01000001.1"/>
</dbReference>
<organism evidence="2 3">
    <name type="scientific">Methanothermobacter defluvii</name>
    <dbReference type="NCBI Taxonomy" id="49339"/>
    <lineage>
        <taxon>Archaea</taxon>
        <taxon>Methanobacteriati</taxon>
        <taxon>Methanobacteriota</taxon>
        <taxon>Methanomada group</taxon>
        <taxon>Methanobacteria</taxon>
        <taxon>Methanobacteriales</taxon>
        <taxon>Methanobacteriaceae</taxon>
        <taxon>Methanothermobacter</taxon>
    </lineage>
</organism>
<keyword evidence="2" id="KW-0489">Methyltransferase</keyword>
<dbReference type="Pfam" id="PF08242">
    <property type="entry name" value="Methyltransf_12"/>
    <property type="match status" value="1"/>
</dbReference>
<dbReference type="GO" id="GO:0008168">
    <property type="term" value="F:methyltransferase activity"/>
    <property type="evidence" value="ECO:0007669"/>
    <property type="project" value="UniProtKB-KW"/>
</dbReference>
<keyword evidence="3" id="KW-1185">Reference proteome</keyword>
<feature type="domain" description="Methyltransferase type 12" evidence="1">
    <location>
        <begin position="52"/>
        <end position="149"/>
    </location>
</feature>
<dbReference type="CDD" id="cd02440">
    <property type="entry name" value="AdoMet_MTases"/>
    <property type="match status" value="1"/>
</dbReference>
<dbReference type="PANTHER" id="PTHR43861">
    <property type="entry name" value="TRANS-ACONITATE 2-METHYLTRANSFERASE-RELATED"/>
    <property type="match status" value="1"/>
</dbReference>
<dbReference type="GeneID" id="77402776"/>
<evidence type="ECO:0000259" key="1">
    <source>
        <dbReference type="Pfam" id="PF08242"/>
    </source>
</evidence>
<dbReference type="Gene3D" id="3.40.50.150">
    <property type="entry name" value="Vaccinia Virus protein VP39"/>
    <property type="match status" value="1"/>
</dbReference>
<evidence type="ECO:0000313" key="3">
    <source>
        <dbReference type="Proteomes" id="UP000256864"/>
    </source>
</evidence>
<protein>
    <submittedName>
        <fullName evidence="2">Methyltransferase family protein</fullName>
    </submittedName>
</protein>
<dbReference type="InterPro" id="IPR029063">
    <property type="entry name" value="SAM-dependent_MTases_sf"/>
</dbReference>
<proteinExistence type="predicted"/>
<evidence type="ECO:0000313" key="2">
    <source>
        <dbReference type="EMBL" id="REE28974.1"/>
    </source>
</evidence>
<gene>
    <name evidence="2" type="ORF">C7452_1005</name>
</gene>
<dbReference type="EMBL" id="QREL01000001">
    <property type="protein sequence ID" value="REE28974.1"/>
    <property type="molecule type" value="Genomic_DNA"/>
</dbReference>
<name>A0A371NES0_9EURY</name>
<reference evidence="2 3" key="1">
    <citation type="submission" date="2018-07" db="EMBL/GenBank/DDBJ databases">
        <title>Genomic Encyclopedia of Type Strains, Phase IV (KMG-IV): sequencing the most valuable type-strain genomes for metagenomic binning, comparative biology and taxonomic classification.</title>
        <authorList>
            <person name="Goeker M."/>
        </authorList>
    </citation>
    <scope>NUCLEOTIDE SEQUENCE [LARGE SCALE GENOMIC DNA]</scope>
    <source>
        <strain evidence="2 3">DSM 7466</strain>
    </source>
</reference>
<accession>A0A371NES0</accession>
<comment type="caution">
    <text evidence="2">The sequence shown here is derived from an EMBL/GenBank/DDBJ whole genome shotgun (WGS) entry which is preliminary data.</text>
</comment>
<dbReference type="AlphaFoldDB" id="A0A371NES0"/>
<dbReference type="SUPFAM" id="SSF53335">
    <property type="entry name" value="S-adenosyl-L-methionine-dependent methyltransferases"/>
    <property type="match status" value="1"/>
</dbReference>
<keyword evidence="2" id="KW-0808">Transferase</keyword>
<dbReference type="InterPro" id="IPR013217">
    <property type="entry name" value="Methyltransf_12"/>
</dbReference>